<dbReference type="GO" id="GO:0000028">
    <property type="term" value="P:ribosomal small subunit assembly"/>
    <property type="evidence" value="ECO:0007669"/>
    <property type="project" value="TreeGrafter"/>
</dbReference>
<dbReference type="HAMAP" id="MF_00531">
    <property type="entry name" value="Ribosomal_uS19"/>
    <property type="match status" value="1"/>
</dbReference>
<dbReference type="PANTHER" id="PTHR11880">
    <property type="entry name" value="RIBOSOMAL PROTEIN S19P FAMILY MEMBER"/>
    <property type="match status" value="1"/>
</dbReference>
<dbReference type="NCBIfam" id="TIGR01025">
    <property type="entry name" value="uS19_arch"/>
    <property type="match status" value="1"/>
</dbReference>
<comment type="caution">
    <text evidence="10">The sequence shown here is derived from an EMBL/GenBank/DDBJ whole genome shotgun (WGS) entry which is preliminary data.</text>
</comment>
<accession>A0A7C2UQU8</accession>
<dbReference type="InterPro" id="IPR023575">
    <property type="entry name" value="Ribosomal_uS19_SF"/>
</dbReference>
<dbReference type="PANTHER" id="PTHR11880:SF2">
    <property type="entry name" value="SMALL RIBOSOMAL SUBUNIT PROTEIN US19"/>
    <property type="match status" value="1"/>
</dbReference>
<dbReference type="PRINTS" id="PR00975">
    <property type="entry name" value="RIBOSOMALS19"/>
</dbReference>
<dbReference type="GO" id="GO:0003735">
    <property type="term" value="F:structural constituent of ribosome"/>
    <property type="evidence" value="ECO:0007669"/>
    <property type="project" value="UniProtKB-UniRule"/>
</dbReference>
<keyword evidence="4 8" id="KW-0694">RNA-binding</keyword>
<evidence type="ECO:0000256" key="1">
    <source>
        <dbReference type="ARBA" id="ARBA00003239"/>
    </source>
</evidence>
<gene>
    <name evidence="8" type="primary">rps19p</name>
    <name evidence="10" type="ORF">ENO36_04360</name>
</gene>
<evidence type="ECO:0000256" key="8">
    <source>
        <dbReference type="HAMAP-Rule" id="MF_00531"/>
    </source>
</evidence>
<comment type="similarity">
    <text evidence="2 8 9">Belongs to the universal ribosomal protein uS19 family.</text>
</comment>
<dbReference type="Gene3D" id="3.30.860.10">
    <property type="entry name" value="30s Ribosomal Protein S19, Chain A"/>
    <property type="match status" value="1"/>
</dbReference>
<dbReference type="SUPFAM" id="SSF54570">
    <property type="entry name" value="Ribosomal protein S19"/>
    <property type="match status" value="1"/>
</dbReference>
<dbReference type="PIRSF" id="PIRSF002144">
    <property type="entry name" value="Ribosomal_S19"/>
    <property type="match status" value="1"/>
</dbReference>
<dbReference type="NCBIfam" id="NF003121">
    <property type="entry name" value="PRK04038.1"/>
    <property type="match status" value="1"/>
</dbReference>
<dbReference type="InterPro" id="IPR005713">
    <property type="entry name" value="Ribosomal_uS19_euk/arc"/>
</dbReference>
<evidence type="ECO:0000256" key="6">
    <source>
        <dbReference type="ARBA" id="ARBA00023274"/>
    </source>
</evidence>
<dbReference type="GO" id="GO:0022627">
    <property type="term" value="C:cytosolic small ribosomal subunit"/>
    <property type="evidence" value="ECO:0007669"/>
    <property type="project" value="UniProtKB-UniRule"/>
</dbReference>
<evidence type="ECO:0000256" key="4">
    <source>
        <dbReference type="ARBA" id="ARBA00022884"/>
    </source>
</evidence>
<dbReference type="GO" id="GO:0019843">
    <property type="term" value="F:rRNA binding"/>
    <property type="evidence" value="ECO:0007669"/>
    <property type="project" value="UniProtKB-UniRule"/>
</dbReference>
<keyword evidence="5 8" id="KW-0689">Ribosomal protein</keyword>
<evidence type="ECO:0000256" key="9">
    <source>
        <dbReference type="RuleBase" id="RU003485"/>
    </source>
</evidence>
<dbReference type="PROSITE" id="PS00323">
    <property type="entry name" value="RIBOSOMAL_S19"/>
    <property type="match status" value="1"/>
</dbReference>
<reference evidence="10" key="1">
    <citation type="journal article" date="2020" name="mSystems">
        <title>Genome- and Community-Level Interaction Insights into Carbon Utilization and Element Cycling Functions of Hydrothermarchaeota in Hydrothermal Sediment.</title>
        <authorList>
            <person name="Zhou Z."/>
            <person name="Liu Y."/>
            <person name="Xu W."/>
            <person name="Pan J."/>
            <person name="Luo Z.H."/>
            <person name="Li M."/>
        </authorList>
    </citation>
    <scope>NUCLEOTIDE SEQUENCE [LARGE SCALE GENOMIC DNA]</scope>
    <source>
        <strain evidence="10">SpSt-1259</strain>
    </source>
</reference>
<dbReference type="Pfam" id="PF00203">
    <property type="entry name" value="Ribosomal_S19"/>
    <property type="match status" value="1"/>
</dbReference>
<dbReference type="InterPro" id="IPR020934">
    <property type="entry name" value="Ribosomal_uS19_CS"/>
</dbReference>
<dbReference type="EMBL" id="DSFE01000094">
    <property type="protein sequence ID" value="HEU98067.1"/>
    <property type="molecule type" value="Genomic_DNA"/>
</dbReference>
<evidence type="ECO:0000256" key="3">
    <source>
        <dbReference type="ARBA" id="ARBA00022730"/>
    </source>
</evidence>
<keyword evidence="3 8" id="KW-0699">rRNA-binding</keyword>
<organism evidence="10">
    <name type="scientific">Fervidicoccus fontis</name>
    <dbReference type="NCBI Taxonomy" id="683846"/>
    <lineage>
        <taxon>Archaea</taxon>
        <taxon>Thermoproteota</taxon>
        <taxon>Thermoprotei</taxon>
        <taxon>Fervidicoccales</taxon>
        <taxon>Fervidicoccaceae</taxon>
        <taxon>Fervidicoccus</taxon>
    </lineage>
</organism>
<evidence type="ECO:0000313" key="10">
    <source>
        <dbReference type="EMBL" id="HEU98067.1"/>
    </source>
</evidence>
<dbReference type="GO" id="GO:0006412">
    <property type="term" value="P:translation"/>
    <property type="evidence" value="ECO:0007669"/>
    <property type="project" value="UniProtKB-UniRule"/>
</dbReference>
<proteinExistence type="inferred from homology"/>
<evidence type="ECO:0000256" key="2">
    <source>
        <dbReference type="ARBA" id="ARBA00007345"/>
    </source>
</evidence>
<name>A0A7C2UQU8_9CREN</name>
<sequence>MSDIEIDSEWKGIRYRGYSIDKLLDIPMDDLVKLFPARERRSILRGFTPEQIKFLQKIRRSRKISKKVIRTHLRNMIILPEMLGLTIAVYNGKEFIPVKITPEMLGKRLGEFSPTTKSVKHGEPGLKATRSSMFTALK</sequence>
<protein>
    <recommendedName>
        <fullName evidence="7 8">Small ribosomal subunit protein uS19</fullName>
    </recommendedName>
</protein>
<evidence type="ECO:0000256" key="5">
    <source>
        <dbReference type="ARBA" id="ARBA00022980"/>
    </source>
</evidence>
<dbReference type="Proteomes" id="UP000885664">
    <property type="component" value="Unassembled WGS sequence"/>
</dbReference>
<keyword evidence="6 8" id="KW-0687">Ribonucleoprotein</keyword>
<comment type="function">
    <text evidence="1 8">Protein S19 forms a complex with S13 that binds strongly to the 16S ribosomal RNA.</text>
</comment>
<dbReference type="FunFam" id="3.30.860.10:FF:000002">
    <property type="entry name" value="40S ribosomal protein S15"/>
    <property type="match status" value="1"/>
</dbReference>
<evidence type="ECO:0000256" key="7">
    <source>
        <dbReference type="ARBA" id="ARBA00035163"/>
    </source>
</evidence>
<dbReference type="AlphaFoldDB" id="A0A7C2UQU8"/>
<dbReference type="InterPro" id="IPR002222">
    <property type="entry name" value="Ribosomal_uS19"/>
</dbReference>